<reference evidence="1" key="1">
    <citation type="submission" date="2021-01" db="EMBL/GenBank/DDBJ databases">
        <title>Chromosome-level genome assembly of a human fungal pathogen reveals clustering of transcriptionally co-regulated genes.</title>
        <authorList>
            <person name="Voorhies M."/>
            <person name="Cohen S."/>
            <person name="Shea T.P."/>
            <person name="Petrus S."/>
            <person name="Munoz J.F."/>
            <person name="Poplawski S."/>
            <person name="Goldman W.E."/>
            <person name="Michael T."/>
            <person name="Cuomo C.A."/>
            <person name="Sil A."/>
            <person name="Beyhan S."/>
        </authorList>
    </citation>
    <scope>NUCLEOTIDE SEQUENCE</scope>
    <source>
        <strain evidence="1">H88</strain>
    </source>
</reference>
<dbReference type="VEuPathDB" id="FungiDB:I7I53_02562"/>
<organism evidence="1 2">
    <name type="scientific">Ajellomyces capsulatus (strain H88)</name>
    <name type="common">Darling's disease fungus</name>
    <name type="synonym">Histoplasma capsulatum</name>
    <dbReference type="NCBI Taxonomy" id="544711"/>
    <lineage>
        <taxon>Eukaryota</taxon>
        <taxon>Fungi</taxon>
        <taxon>Dikarya</taxon>
        <taxon>Ascomycota</taxon>
        <taxon>Pezizomycotina</taxon>
        <taxon>Eurotiomycetes</taxon>
        <taxon>Eurotiomycetidae</taxon>
        <taxon>Onygenales</taxon>
        <taxon>Ajellomycetaceae</taxon>
        <taxon>Histoplasma</taxon>
    </lineage>
</organism>
<dbReference type="AlphaFoldDB" id="A0A8A1LLQ5"/>
<protein>
    <submittedName>
        <fullName evidence="1">Uncharacterized protein</fullName>
    </submittedName>
</protein>
<evidence type="ECO:0000313" key="2">
    <source>
        <dbReference type="Proteomes" id="UP000663419"/>
    </source>
</evidence>
<dbReference type="Proteomes" id="UP000663419">
    <property type="component" value="Chromosome 4"/>
</dbReference>
<evidence type="ECO:0000313" key="1">
    <source>
        <dbReference type="EMBL" id="QSS54866.1"/>
    </source>
</evidence>
<sequence length="38" mass="4449">MSFFFLLFFGSSPQMKQVADSHLMMYDSMNAFIQSARH</sequence>
<dbReference type="EMBL" id="CP069105">
    <property type="protein sequence ID" value="QSS54866.1"/>
    <property type="molecule type" value="Genomic_DNA"/>
</dbReference>
<proteinExistence type="predicted"/>
<accession>A0A8A1LLQ5</accession>
<name>A0A8A1LLQ5_AJEC8</name>
<gene>
    <name evidence="1" type="ORF">I7I53_02562</name>
</gene>